<proteinExistence type="predicted"/>
<dbReference type="RefSeq" id="WP_285723376.1">
    <property type="nucleotide sequence ID" value="NZ_BSDD01000001.1"/>
</dbReference>
<dbReference type="Gene3D" id="2.40.160.20">
    <property type="match status" value="1"/>
</dbReference>
<reference evidence="2 3" key="1">
    <citation type="journal article" date="2023" name="Antonie Van Leeuwenhoek">
        <title>Mesoterricola silvestris gen. nov., sp. nov., Mesoterricola sediminis sp. nov., Geothrix oryzae sp. nov., Geothrix edaphica sp. nov., Geothrix rubra sp. nov., and Geothrix limicola sp. nov., six novel members of Acidobacteriota isolated from soils.</title>
        <authorList>
            <person name="Itoh H."/>
            <person name="Sugisawa Y."/>
            <person name="Mise K."/>
            <person name="Xu Z."/>
            <person name="Kuniyasu M."/>
            <person name="Ushijima N."/>
            <person name="Kawano K."/>
            <person name="Kobayashi E."/>
            <person name="Shiratori Y."/>
            <person name="Masuda Y."/>
            <person name="Senoo K."/>
        </authorList>
    </citation>
    <scope>NUCLEOTIDE SEQUENCE [LARGE SCALE GENOMIC DNA]</scope>
    <source>
        <strain evidence="2 3">Red803</strain>
    </source>
</reference>
<keyword evidence="1" id="KW-0732">Signal</keyword>
<name>A0ABQ5Q4F7_9BACT</name>
<evidence type="ECO:0000313" key="2">
    <source>
        <dbReference type="EMBL" id="GLH69379.1"/>
    </source>
</evidence>
<dbReference type="EMBL" id="BSDD01000001">
    <property type="protein sequence ID" value="GLH69379.1"/>
    <property type="molecule type" value="Genomic_DNA"/>
</dbReference>
<evidence type="ECO:0008006" key="4">
    <source>
        <dbReference type="Google" id="ProtNLM"/>
    </source>
</evidence>
<evidence type="ECO:0000256" key="1">
    <source>
        <dbReference type="SAM" id="SignalP"/>
    </source>
</evidence>
<sequence length="211" mass="23008">MPLARSLYLVPLACAGLALAAQEAPSKPEAKAPVAEPQREEGDCHVRFRFRHHHSVFGAYVQADVPLRDLKENLDRRTGLGLGVQWTRDQGDWNASRTRLEWNTFPEGGAVGASGTRTYAKNVILSFDHLFKLNQGATQAYLVAGLGGARWDLEQTTAGQRSSLWTTKLALTGGVGVQLGERVNLEARYVVSSVGSTFDANALQASLGWRF</sequence>
<feature type="signal peptide" evidence="1">
    <location>
        <begin position="1"/>
        <end position="20"/>
    </location>
</feature>
<protein>
    <recommendedName>
        <fullName evidence="4">Outer membrane protein beta-barrel domain-containing protein</fullName>
    </recommendedName>
</protein>
<evidence type="ECO:0000313" key="3">
    <source>
        <dbReference type="Proteomes" id="UP001165089"/>
    </source>
</evidence>
<organism evidence="2 3">
    <name type="scientific">Geothrix rubra</name>
    <dbReference type="NCBI Taxonomy" id="2927977"/>
    <lineage>
        <taxon>Bacteria</taxon>
        <taxon>Pseudomonadati</taxon>
        <taxon>Acidobacteriota</taxon>
        <taxon>Holophagae</taxon>
        <taxon>Holophagales</taxon>
        <taxon>Holophagaceae</taxon>
        <taxon>Geothrix</taxon>
    </lineage>
</organism>
<comment type="caution">
    <text evidence="2">The sequence shown here is derived from an EMBL/GenBank/DDBJ whole genome shotgun (WGS) entry which is preliminary data.</text>
</comment>
<dbReference type="Proteomes" id="UP001165089">
    <property type="component" value="Unassembled WGS sequence"/>
</dbReference>
<feature type="chain" id="PRO_5046770226" description="Outer membrane protein beta-barrel domain-containing protein" evidence="1">
    <location>
        <begin position="21"/>
        <end position="211"/>
    </location>
</feature>
<keyword evidence="3" id="KW-1185">Reference proteome</keyword>
<accession>A0ABQ5Q4F7</accession>
<dbReference type="SUPFAM" id="SSF56925">
    <property type="entry name" value="OMPA-like"/>
    <property type="match status" value="1"/>
</dbReference>
<dbReference type="InterPro" id="IPR011250">
    <property type="entry name" value="OMP/PagP_B-barrel"/>
</dbReference>
<gene>
    <name evidence="2" type="ORF">GETHPA_09120</name>
</gene>